<keyword evidence="4" id="KW-0472">Membrane</keyword>
<dbReference type="Proteomes" id="UP000242188">
    <property type="component" value="Unassembled WGS sequence"/>
</dbReference>
<gene>
    <name evidence="6" type="ORF">KP79_PYT11093</name>
</gene>
<dbReference type="PANTHER" id="PTHR12106">
    <property type="entry name" value="SORTILIN RELATED"/>
    <property type="match status" value="1"/>
</dbReference>
<dbReference type="Gene3D" id="2.10.70.80">
    <property type="match status" value="1"/>
</dbReference>
<dbReference type="GO" id="GO:0005829">
    <property type="term" value="C:cytosol"/>
    <property type="evidence" value="ECO:0007669"/>
    <property type="project" value="GOC"/>
</dbReference>
<dbReference type="Pfam" id="PF15902">
    <property type="entry name" value="Sortilin-Vps10"/>
    <property type="match status" value="1"/>
</dbReference>
<evidence type="ECO:0000313" key="6">
    <source>
        <dbReference type="EMBL" id="OWF42491.1"/>
    </source>
</evidence>
<feature type="domain" description="VPS10" evidence="5">
    <location>
        <begin position="10"/>
        <end position="571"/>
    </location>
</feature>
<dbReference type="InterPro" id="IPR031777">
    <property type="entry name" value="Sortilin_C"/>
</dbReference>
<evidence type="ECO:0000259" key="5">
    <source>
        <dbReference type="SMART" id="SM00602"/>
    </source>
</evidence>
<feature type="region of interest" description="Disordered" evidence="3">
    <location>
        <begin position="651"/>
        <end position="684"/>
    </location>
</feature>
<dbReference type="InterPro" id="IPR006581">
    <property type="entry name" value="VPS10"/>
</dbReference>
<keyword evidence="4" id="KW-1133">Transmembrane helix</keyword>
<dbReference type="GO" id="GO:0006897">
    <property type="term" value="P:endocytosis"/>
    <property type="evidence" value="ECO:0007669"/>
    <property type="project" value="TreeGrafter"/>
</dbReference>
<reference evidence="6 7" key="1">
    <citation type="journal article" date="2017" name="Nat. Ecol. Evol.">
        <title>Scallop genome provides insights into evolution of bilaterian karyotype and development.</title>
        <authorList>
            <person name="Wang S."/>
            <person name="Zhang J."/>
            <person name="Jiao W."/>
            <person name="Li J."/>
            <person name="Xun X."/>
            <person name="Sun Y."/>
            <person name="Guo X."/>
            <person name="Huan P."/>
            <person name="Dong B."/>
            <person name="Zhang L."/>
            <person name="Hu X."/>
            <person name="Sun X."/>
            <person name="Wang J."/>
            <person name="Zhao C."/>
            <person name="Wang Y."/>
            <person name="Wang D."/>
            <person name="Huang X."/>
            <person name="Wang R."/>
            <person name="Lv J."/>
            <person name="Li Y."/>
            <person name="Zhang Z."/>
            <person name="Liu B."/>
            <person name="Lu W."/>
            <person name="Hui Y."/>
            <person name="Liang J."/>
            <person name="Zhou Z."/>
            <person name="Hou R."/>
            <person name="Li X."/>
            <person name="Liu Y."/>
            <person name="Li H."/>
            <person name="Ning X."/>
            <person name="Lin Y."/>
            <person name="Zhao L."/>
            <person name="Xing Q."/>
            <person name="Dou J."/>
            <person name="Li Y."/>
            <person name="Mao J."/>
            <person name="Guo H."/>
            <person name="Dou H."/>
            <person name="Li T."/>
            <person name="Mu C."/>
            <person name="Jiang W."/>
            <person name="Fu Q."/>
            <person name="Fu X."/>
            <person name="Miao Y."/>
            <person name="Liu J."/>
            <person name="Yu Q."/>
            <person name="Li R."/>
            <person name="Liao H."/>
            <person name="Li X."/>
            <person name="Kong Y."/>
            <person name="Jiang Z."/>
            <person name="Chourrout D."/>
            <person name="Li R."/>
            <person name="Bao Z."/>
        </authorList>
    </citation>
    <scope>NUCLEOTIDE SEQUENCE [LARGE SCALE GENOMIC DNA]</scope>
    <source>
        <strain evidence="6 7">PY_sf001</strain>
    </source>
</reference>
<dbReference type="InterPro" id="IPR031778">
    <property type="entry name" value="Sortilin_N"/>
</dbReference>
<evidence type="ECO:0000256" key="4">
    <source>
        <dbReference type="SAM" id="Phobius"/>
    </source>
</evidence>
<dbReference type="AlphaFoldDB" id="A0A210Q171"/>
<sequence length="703" mass="79539">MVSHYYCYLQALQLPTLASDMVSHYQCYLQALQLPTLASDMVSHYHCYFQALQLPTLDSDMVSHYHCYYQAQLLPTLDSDMVSHYQCYLQALQLPTLASDMVSHYRCYLQALQLPTLDSDMAQQLRTLDSDMLPTLDSDMLPTLDSDMLPTLDSDMVSHYHCYLQALQVPTLDSDMFYSVMDMEEDLVFMHVDDPGDTGHGTLYTSGGKGVIYSRSLEKHLYPNYGDTTDFYRMDSMRGVYIASQMSADDSIHSMITYNQGGSWQPIPRPEGGSCKDEKKDCNLQIHGTYSITRGILAQSPISVSSAIGVAMVHGHIADALQTTHPDVYITRDGGYKWIKALDGPHHYHIADSGSLLVAVPSDTDKPKVIKFSTDEGRCWHSYTFIKNDTEAIKFTGLLTEPGSTSMTVSIWGYHPDNRKWTAYVFDFQSILKQQCTSNDYEEWLAHETVRKYESESMKGCLLGEKEMFKRLKPDSWCHNGYDYVVEKDVQPCTCSREDFECDYGYYRPVGGLDCLRNRSMTILDICMQGREEEIITEGFRKIPGDVCKNGFSPSGKVINLSKHCKEGDKSLIDIGTPVEKKGTNGTVVAAIVLMVILIVVLMSIYFGYKLWMIRKHRVVYRYSLLNQSEAGDYDNEFENALSPKSVVYQDSSDDEELNSPAVKKDVTKKKSHSGSSNSKTGNGHVFKSYHDDSDVWINGFRC</sequence>
<dbReference type="GO" id="GO:0016050">
    <property type="term" value="P:vesicle organization"/>
    <property type="evidence" value="ECO:0007669"/>
    <property type="project" value="TreeGrafter"/>
</dbReference>
<keyword evidence="7" id="KW-1185">Reference proteome</keyword>
<protein>
    <submittedName>
        <fullName evidence="6">Sortilin</fullName>
    </submittedName>
</protein>
<dbReference type="OrthoDB" id="443634at2759"/>
<dbReference type="GO" id="GO:0006895">
    <property type="term" value="P:Golgi to endosome transport"/>
    <property type="evidence" value="ECO:0007669"/>
    <property type="project" value="TreeGrafter"/>
</dbReference>
<dbReference type="Pfam" id="PF15901">
    <property type="entry name" value="Sortilin_C"/>
    <property type="match status" value="1"/>
</dbReference>
<feature type="transmembrane region" description="Helical" evidence="4">
    <location>
        <begin position="588"/>
        <end position="609"/>
    </location>
</feature>
<evidence type="ECO:0000256" key="2">
    <source>
        <dbReference type="ARBA" id="ARBA00023180"/>
    </source>
</evidence>
<evidence type="ECO:0000313" key="7">
    <source>
        <dbReference type="Proteomes" id="UP000242188"/>
    </source>
</evidence>
<keyword evidence="2" id="KW-0325">Glycoprotein</keyword>
<comment type="caution">
    <text evidence="6">The sequence shown here is derived from an EMBL/GenBank/DDBJ whole genome shotgun (WGS) entry which is preliminary data.</text>
</comment>
<accession>A0A210Q171</accession>
<dbReference type="PANTHER" id="PTHR12106:SF23">
    <property type="entry name" value="SORTILIN"/>
    <property type="match status" value="1"/>
</dbReference>
<evidence type="ECO:0000256" key="1">
    <source>
        <dbReference type="ARBA" id="ARBA00022737"/>
    </source>
</evidence>
<dbReference type="STRING" id="6573.A0A210Q171"/>
<keyword evidence="4" id="KW-0812">Transmembrane</keyword>
<dbReference type="SMART" id="SM00602">
    <property type="entry name" value="VPS10"/>
    <property type="match status" value="1"/>
</dbReference>
<dbReference type="InterPro" id="IPR050310">
    <property type="entry name" value="VPS10-sortilin"/>
</dbReference>
<proteinExistence type="predicted"/>
<dbReference type="GO" id="GO:0016020">
    <property type="term" value="C:membrane"/>
    <property type="evidence" value="ECO:0007669"/>
    <property type="project" value="InterPro"/>
</dbReference>
<evidence type="ECO:0000256" key="3">
    <source>
        <dbReference type="SAM" id="MobiDB-lite"/>
    </source>
</evidence>
<feature type="compositionally biased region" description="Low complexity" evidence="3">
    <location>
        <begin position="674"/>
        <end position="684"/>
    </location>
</feature>
<organism evidence="6 7">
    <name type="scientific">Mizuhopecten yessoensis</name>
    <name type="common">Japanese scallop</name>
    <name type="synonym">Patinopecten yessoensis</name>
    <dbReference type="NCBI Taxonomy" id="6573"/>
    <lineage>
        <taxon>Eukaryota</taxon>
        <taxon>Metazoa</taxon>
        <taxon>Spiralia</taxon>
        <taxon>Lophotrochozoa</taxon>
        <taxon>Mollusca</taxon>
        <taxon>Bivalvia</taxon>
        <taxon>Autobranchia</taxon>
        <taxon>Pteriomorphia</taxon>
        <taxon>Pectinida</taxon>
        <taxon>Pectinoidea</taxon>
        <taxon>Pectinidae</taxon>
        <taxon>Mizuhopecten</taxon>
    </lineage>
</organism>
<dbReference type="Gene3D" id="3.30.60.270">
    <property type="match status" value="1"/>
</dbReference>
<dbReference type="GO" id="GO:0005794">
    <property type="term" value="C:Golgi apparatus"/>
    <property type="evidence" value="ECO:0007669"/>
    <property type="project" value="TreeGrafter"/>
</dbReference>
<name>A0A210Q171_MIZYE</name>
<dbReference type="EMBL" id="NEDP02005265">
    <property type="protein sequence ID" value="OWF42491.1"/>
    <property type="molecule type" value="Genomic_DNA"/>
</dbReference>
<dbReference type="SUPFAM" id="SSF110296">
    <property type="entry name" value="Oligoxyloglucan reducing end-specific cellobiohydrolase"/>
    <property type="match status" value="1"/>
</dbReference>
<keyword evidence="1" id="KW-0677">Repeat</keyword>